<accession>A0AAV7ZKS1</accession>
<dbReference type="PROSITE" id="PS50097">
    <property type="entry name" value="BTB"/>
    <property type="match status" value="1"/>
</dbReference>
<comment type="caution">
    <text evidence="2">The sequence shown here is derived from an EMBL/GenBank/DDBJ whole genome shotgun (WGS) entry which is preliminary data.</text>
</comment>
<dbReference type="InterPro" id="IPR008979">
    <property type="entry name" value="Galactose-bd-like_sf"/>
</dbReference>
<dbReference type="CDD" id="cd18186">
    <property type="entry name" value="BTB_POZ_ZBTB_KLHL-like"/>
    <property type="match status" value="1"/>
</dbReference>
<dbReference type="PANTHER" id="PTHR47457">
    <property type="entry name" value="OS05G0345500 PROTEIN"/>
    <property type="match status" value="1"/>
</dbReference>
<dbReference type="InterPro" id="IPR000210">
    <property type="entry name" value="BTB/POZ_dom"/>
</dbReference>
<dbReference type="SUPFAM" id="SSF54695">
    <property type="entry name" value="POZ domain"/>
    <property type="match status" value="1"/>
</dbReference>
<dbReference type="InterPro" id="IPR011705">
    <property type="entry name" value="BACK"/>
</dbReference>
<dbReference type="EMBL" id="JANTQA010000029">
    <property type="protein sequence ID" value="KAJ3440880.1"/>
    <property type="molecule type" value="Genomic_DNA"/>
</dbReference>
<evidence type="ECO:0000313" key="2">
    <source>
        <dbReference type="EMBL" id="KAJ3440880.1"/>
    </source>
</evidence>
<dbReference type="SUPFAM" id="SSF49785">
    <property type="entry name" value="Galactose-binding domain-like"/>
    <property type="match status" value="1"/>
</dbReference>
<name>A0AAV7ZKS1_9EUKA</name>
<dbReference type="Proteomes" id="UP001146793">
    <property type="component" value="Unassembled WGS sequence"/>
</dbReference>
<sequence>MNLSKIPNKIYPKPVQETEPIIGGLIFKKGFRKWLESGEFSDVTIVLNDNEYNLHKIVLSYSSEFFSKMFTVQTKEKDLKKIVLNFEDKANLLAKNFWLHKDQDYSYLPYQYFYSLIHHESLAVKEEFMVFNCICLYINKKNENQKGTLSDEQIKKIMKSVRFFFLSFEQLKIVQKNIHVPQSLVVEALMTRLEFHENPKGYQQAIQKKSLKNKYSQRFLPRPVCGISFEYESDFDKNGIIFYIGTGGIKDPFSNPSKKQKCNFSVKVSSIKRGDPLGVTARKMNEFWTRDVPASWVLFDFGPKRTIIPNYYTIRHGGNYRADSLRNWDLQGSNDCQNWTVLSKHRSDNSLNGKFATFSWPINKHQNTDFRYLRLLQSGYNSSHHNFLALGGVEFYGELYELYDYL</sequence>
<organism evidence="2 3">
    <name type="scientific">Anaeramoeba flamelloides</name>
    <dbReference type="NCBI Taxonomy" id="1746091"/>
    <lineage>
        <taxon>Eukaryota</taxon>
        <taxon>Metamonada</taxon>
        <taxon>Anaeramoebidae</taxon>
        <taxon>Anaeramoeba</taxon>
    </lineage>
</organism>
<gene>
    <name evidence="2" type="ORF">M0812_12878</name>
</gene>
<evidence type="ECO:0000313" key="3">
    <source>
        <dbReference type="Proteomes" id="UP001146793"/>
    </source>
</evidence>
<dbReference type="Pfam" id="PF07707">
    <property type="entry name" value="BACK"/>
    <property type="match status" value="1"/>
</dbReference>
<dbReference type="Pfam" id="PF00651">
    <property type="entry name" value="BTB"/>
    <property type="match status" value="1"/>
</dbReference>
<dbReference type="Gene3D" id="1.25.40.420">
    <property type="match status" value="1"/>
</dbReference>
<dbReference type="AlphaFoldDB" id="A0AAV7ZKS1"/>
<dbReference type="Gene3D" id="2.60.120.260">
    <property type="entry name" value="Galactose-binding domain-like"/>
    <property type="match status" value="1"/>
</dbReference>
<reference evidence="2" key="1">
    <citation type="submission" date="2022-08" db="EMBL/GenBank/DDBJ databases">
        <title>Novel sulphate-reducing endosymbionts in the free-living metamonad Anaeramoeba.</title>
        <authorList>
            <person name="Jerlstrom-Hultqvist J."/>
            <person name="Cepicka I."/>
            <person name="Gallot-Lavallee L."/>
            <person name="Salas-Leiva D."/>
            <person name="Curtis B.A."/>
            <person name="Zahonova K."/>
            <person name="Pipaliya S."/>
            <person name="Dacks J."/>
            <person name="Roger A.J."/>
        </authorList>
    </citation>
    <scope>NUCLEOTIDE SEQUENCE</scope>
    <source>
        <strain evidence="2">Busselton2</strain>
    </source>
</reference>
<evidence type="ECO:0000259" key="1">
    <source>
        <dbReference type="PROSITE" id="PS50097"/>
    </source>
</evidence>
<protein>
    <recommendedName>
        <fullName evidence="1">BTB domain-containing protein</fullName>
    </recommendedName>
</protein>
<dbReference type="InterPro" id="IPR011333">
    <property type="entry name" value="SKP1/BTB/POZ_sf"/>
</dbReference>
<dbReference type="Gene3D" id="3.30.710.10">
    <property type="entry name" value="Potassium Channel Kv1.1, Chain A"/>
    <property type="match status" value="1"/>
</dbReference>
<proteinExistence type="predicted"/>
<dbReference type="PANTHER" id="PTHR47457:SF1">
    <property type="entry name" value="BTB DOMAIN-CONTAINING PROTEIN-RELATED"/>
    <property type="match status" value="1"/>
</dbReference>
<feature type="domain" description="BTB" evidence="1">
    <location>
        <begin position="41"/>
        <end position="126"/>
    </location>
</feature>